<reference evidence="1" key="1">
    <citation type="submission" date="2017-02" db="UniProtKB">
        <authorList>
            <consortium name="WormBaseParasite"/>
        </authorList>
    </citation>
    <scope>IDENTIFICATION</scope>
</reference>
<sequence>LCRQKTCYQQSYEWLLAVHRSRRRARYPWIPREPATSCVVNGLVKEIPEMRVEFVVPENLESCDLKPYVAWQADVIHEPPLTSEGLFEQRYGDQIRRLHEEGKSREMILSEL</sequence>
<accession>A0A0R3U2E5</accession>
<dbReference type="WBParaSite" id="MCOS_0000062101-mRNA-1">
    <property type="protein sequence ID" value="MCOS_0000062101-mRNA-1"/>
    <property type="gene ID" value="MCOS_0000062101"/>
</dbReference>
<dbReference type="AlphaFoldDB" id="A0A0R3U2E5"/>
<proteinExistence type="predicted"/>
<organism evidence="1">
    <name type="scientific">Mesocestoides corti</name>
    <name type="common">Flatworm</name>
    <dbReference type="NCBI Taxonomy" id="53468"/>
    <lineage>
        <taxon>Eukaryota</taxon>
        <taxon>Metazoa</taxon>
        <taxon>Spiralia</taxon>
        <taxon>Lophotrochozoa</taxon>
        <taxon>Platyhelminthes</taxon>
        <taxon>Cestoda</taxon>
        <taxon>Eucestoda</taxon>
        <taxon>Cyclophyllidea</taxon>
        <taxon>Mesocestoididae</taxon>
        <taxon>Mesocestoides</taxon>
    </lineage>
</organism>
<name>A0A0R3U2E5_MESCO</name>
<evidence type="ECO:0000313" key="1">
    <source>
        <dbReference type="WBParaSite" id="MCOS_0000062101-mRNA-1"/>
    </source>
</evidence>
<protein>
    <submittedName>
        <fullName evidence="1">39S ribosomal protein L19, mitochondrial</fullName>
    </submittedName>
</protein>